<comment type="caution">
    <text evidence="1">The sequence shown here is derived from an EMBL/GenBank/DDBJ whole genome shotgun (WGS) entry which is preliminary data.</text>
</comment>
<dbReference type="SUPFAM" id="SSF69796">
    <property type="entry name" value="Thymidylate synthase-complementing protein Thy1"/>
    <property type="match status" value="2"/>
</dbReference>
<dbReference type="PANTHER" id="PTHR34934:SF1">
    <property type="entry name" value="FLAVIN-DEPENDENT THYMIDYLATE SYNTHASE"/>
    <property type="match status" value="1"/>
</dbReference>
<protein>
    <submittedName>
        <fullName evidence="1">Thymidylate synthase (FAD)</fullName>
        <ecNumber evidence="1">2.1.1.148</ecNumber>
    </submittedName>
</protein>
<gene>
    <name evidence="1" type="ORF">JOD01_002843</name>
</gene>
<dbReference type="PANTHER" id="PTHR34934">
    <property type="entry name" value="FLAVIN-DEPENDENT THYMIDYLATE SYNTHASE"/>
    <property type="match status" value="1"/>
</dbReference>
<dbReference type="AlphaFoldDB" id="A0A938Y3D2"/>
<dbReference type="GO" id="GO:0050797">
    <property type="term" value="F:thymidylate synthase (FAD) activity"/>
    <property type="evidence" value="ECO:0007669"/>
    <property type="project" value="UniProtKB-EC"/>
</dbReference>
<dbReference type="InterPro" id="IPR036098">
    <property type="entry name" value="Thymidylate_synthase_ThyX_sf"/>
</dbReference>
<proteinExistence type="predicted"/>
<organism evidence="1 2">
    <name type="scientific">Brevibacillus fulvus</name>
    <dbReference type="NCBI Taxonomy" id="1125967"/>
    <lineage>
        <taxon>Bacteria</taxon>
        <taxon>Bacillati</taxon>
        <taxon>Bacillota</taxon>
        <taxon>Bacilli</taxon>
        <taxon>Bacillales</taxon>
        <taxon>Paenibacillaceae</taxon>
        <taxon>Brevibacillus</taxon>
    </lineage>
</organism>
<dbReference type="CDD" id="cd20175">
    <property type="entry name" value="ThyX"/>
    <property type="match status" value="1"/>
</dbReference>
<evidence type="ECO:0000313" key="1">
    <source>
        <dbReference type="EMBL" id="MBM7591216.1"/>
    </source>
</evidence>
<dbReference type="Gene3D" id="3.30.1360.170">
    <property type="match status" value="1"/>
</dbReference>
<reference evidence="1" key="1">
    <citation type="submission" date="2021-01" db="EMBL/GenBank/DDBJ databases">
        <title>Genomic Encyclopedia of Type Strains, Phase IV (KMG-IV): sequencing the most valuable type-strain genomes for metagenomic binning, comparative biology and taxonomic classification.</title>
        <authorList>
            <person name="Goeker M."/>
        </authorList>
    </citation>
    <scope>NUCLEOTIDE SEQUENCE</scope>
    <source>
        <strain evidence="1">DSM 25523</strain>
    </source>
</reference>
<name>A0A938Y3D2_9BACL</name>
<dbReference type="PROSITE" id="PS51331">
    <property type="entry name" value="THYX"/>
    <property type="match status" value="1"/>
</dbReference>
<dbReference type="InterPro" id="IPR003669">
    <property type="entry name" value="Thymidylate_synthase_ThyX"/>
</dbReference>
<keyword evidence="1" id="KW-0808">Transferase</keyword>
<evidence type="ECO:0000313" key="2">
    <source>
        <dbReference type="Proteomes" id="UP000717624"/>
    </source>
</evidence>
<sequence>MKASQQLNEADIRLLDFLAREAHTSPYRHATVTIEVKAPFMIARQWFKYRVGWEHGPDTAELVGVAVPKEIAPTVFDFLKAAVQWLPLGADQFREFPITARNEASRRYVTLEPEWYVPGPTEWRSAPENMKQGSGEPLPADKGHALTHMLKVNIQDGMLAYNAAMAQGLAPEMARGFLPSMYFMYTVWRWTASLQGVAFFISERTKHDAQDEITQYAYAVWDLIRPYFKHSLDKLLGENTRG</sequence>
<dbReference type="Pfam" id="PF02511">
    <property type="entry name" value="Thy1"/>
    <property type="match status" value="2"/>
</dbReference>
<dbReference type="GO" id="GO:0004799">
    <property type="term" value="F:thymidylate synthase activity"/>
    <property type="evidence" value="ECO:0007669"/>
    <property type="project" value="TreeGrafter"/>
</dbReference>
<dbReference type="Proteomes" id="UP000717624">
    <property type="component" value="Unassembled WGS sequence"/>
</dbReference>
<dbReference type="EC" id="2.1.1.148" evidence="1"/>
<dbReference type="GO" id="GO:0050660">
    <property type="term" value="F:flavin adenine dinucleotide binding"/>
    <property type="evidence" value="ECO:0007669"/>
    <property type="project" value="InterPro"/>
</dbReference>
<keyword evidence="1" id="KW-0489">Methyltransferase</keyword>
<dbReference type="RefSeq" id="WP_239565458.1">
    <property type="nucleotide sequence ID" value="NZ_BAABIN010000012.1"/>
</dbReference>
<dbReference type="GO" id="GO:0070402">
    <property type="term" value="F:NADPH binding"/>
    <property type="evidence" value="ECO:0007669"/>
    <property type="project" value="TreeGrafter"/>
</dbReference>
<accession>A0A938Y3D2</accession>
<dbReference type="EMBL" id="JAFBEB010000010">
    <property type="protein sequence ID" value="MBM7591216.1"/>
    <property type="molecule type" value="Genomic_DNA"/>
</dbReference>
<dbReference type="GO" id="GO:0032259">
    <property type="term" value="P:methylation"/>
    <property type="evidence" value="ECO:0007669"/>
    <property type="project" value="UniProtKB-KW"/>
</dbReference>
<dbReference type="GO" id="GO:0006231">
    <property type="term" value="P:dTMP biosynthetic process"/>
    <property type="evidence" value="ECO:0007669"/>
    <property type="project" value="InterPro"/>
</dbReference>
<keyword evidence="2" id="KW-1185">Reference proteome</keyword>